<sequence length="157" mass="17639">MRHPTSYRAAVFSLLKKAASIYSTRIQQLELEGERIPHDEISDLIGNFQKASVSSRQSLGSFDDGPSRQFFMPQPRFAATIQEDAHNGQRERLSNAANTPSISAHSVLGQMLFDVCIPKNIEGWDIKWCSSLNGQPFASTRRCFTFKSTSSLRRSKL</sequence>
<dbReference type="AlphaFoldDB" id="A0AAD3SLS5"/>
<proteinExistence type="predicted"/>
<gene>
    <name evidence="1" type="ORF">Nepgr_015258</name>
</gene>
<accession>A0AAD3SLS5</accession>
<dbReference type="Proteomes" id="UP001279734">
    <property type="component" value="Unassembled WGS sequence"/>
</dbReference>
<protein>
    <submittedName>
        <fullName evidence="1">Uncharacterized protein</fullName>
    </submittedName>
</protein>
<evidence type="ECO:0000313" key="2">
    <source>
        <dbReference type="Proteomes" id="UP001279734"/>
    </source>
</evidence>
<name>A0AAD3SLS5_NEPGR</name>
<comment type="caution">
    <text evidence="1">The sequence shown here is derived from an EMBL/GenBank/DDBJ whole genome shotgun (WGS) entry which is preliminary data.</text>
</comment>
<evidence type="ECO:0000313" key="1">
    <source>
        <dbReference type="EMBL" id="GMH13417.1"/>
    </source>
</evidence>
<reference evidence="1" key="1">
    <citation type="submission" date="2023-05" db="EMBL/GenBank/DDBJ databases">
        <title>Nepenthes gracilis genome sequencing.</title>
        <authorList>
            <person name="Fukushima K."/>
        </authorList>
    </citation>
    <scope>NUCLEOTIDE SEQUENCE</scope>
    <source>
        <strain evidence="1">SING2019-196</strain>
    </source>
</reference>
<keyword evidence="2" id="KW-1185">Reference proteome</keyword>
<dbReference type="EMBL" id="BSYO01000013">
    <property type="protein sequence ID" value="GMH13417.1"/>
    <property type="molecule type" value="Genomic_DNA"/>
</dbReference>
<organism evidence="1 2">
    <name type="scientific">Nepenthes gracilis</name>
    <name type="common">Slender pitcher plant</name>
    <dbReference type="NCBI Taxonomy" id="150966"/>
    <lineage>
        <taxon>Eukaryota</taxon>
        <taxon>Viridiplantae</taxon>
        <taxon>Streptophyta</taxon>
        <taxon>Embryophyta</taxon>
        <taxon>Tracheophyta</taxon>
        <taxon>Spermatophyta</taxon>
        <taxon>Magnoliopsida</taxon>
        <taxon>eudicotyledons</taxon>
        <taxon>Gunneridae</taxon>
        <taxon>Pentapetalae</taxon>
        <taxon>Caryophyllales</taxon>
        <taxon>Nepenthaceae</taxon>
        <taxon>Nepenthes</taxon>
    </lineage>
</organism>